<dbReference type="InterPro" id="IPR042099">
    <property type="entry name" value="ANL_N_sf"/>
</dbReference>
<evidence type="ECO:0008006" key="3">
    <source>
        <dbReference type="Google" id="ProtNLM"/>
    </source>
</evidence>
<sequence>MNNFILSKFVAPLIELCSDSNFWRLYKGMLNQHIHPNLESADESPARLNNLFHSLFTIPYWQPILASSNIKPDIIDNKNAFQYLALLPITFKSTYNKNFPDRITSARHKSSWQFLSSAGTNDRMTVVTDFVKRDFLRASEHLTIKLSQGQPFGRRTVDIPPSACNVVCGLADDGPEPLFKYLFWLIKNKRSFNSAAISDLRGRVERQIFLKRKTLLPIESNDWAHTCIQLDKYLEQITLEKINVIRGYPHFLYWLAKRAAQKNMRFPHVDVLIPYGGLAGESLVTYICSVFDADFVNAYGTGEVGSIGISAKNTHEIDVYQSVVHVEIIDEQGHPVPKGQHRQYSRD</sequence>
<evidence type="ECO:0000313" key="1">
    <source>
        <dbReference type="EMBL" id="MDU0355908.1"/>
    </source>
</evidence>
<dbReference type="Gene3D" id="3.40.50.12780">
    <property type="entry name" value="N-terminal domain of ligase-like"/>
    <property type="match status" value="1"/>
</dbReference>
<proteinExistence type="predicted"/>
<reference evidence="1 2" key="1">
    <citation type="submission" date="2023-10" db="EMBL/GenBank/DDBJ databases">
        <title>Glaciecola aquimarina strain GGW-M5 nov., isolated from a coastal seawater.</title>
        <authorList>
            <person name="Bayburt H."/>
            <person name="Kim J.M."/>
            <person name="Choi B.J."/>
            <person name="Jeon C.O."/>
        </authorList>
    </citation>
    <scope>NUCLEOTIDE SEQUENCE [LARGE SCALE GENOMIC DNA]</scope>
    <source>
        <strain evidence="1 2">KCTC 32108</strain>
    </source>
</reference>
<accession>A0ABU3T0W8</accession>
<dbReference type="SUPFAM" id="SSF56801">
    <property type="entry name" value="Acetyl-CoA synthetase-like"/>
    <property type="match status" value="1"/>
</dbReference>
<dbReference type="EMBL" id="JAWDIO010000002">
    <property type="protein sequence ID" value="MDU0355908.1"/>
    <property type="molecule type" value="Genomic_DNA"/>
</dbReference>
<dbReference type="InterPro" id="IPR053158">
    <property type="entry name" value="CapK_Type1_Caps_Biosynth"/>
</dbReference>
<dbReference type="PANTHER" id="PTHR36932">
    <property type="entry name" value="CAPSULAR POLYSACCHARIDE BIOSYNTHESIS PROTEIN"/>
    <property type="match status" value="1"/>
</dbReference>
<protein>
    <recommendedName>
        <fullName evidence="3">AMP-dependent synthetase/ligase domain-containing protein</fullName>
    </recommendedName>
</protein>
<dbReference type="PANTHER" id="PTHR36932:SF1">
    <property type="entry name" value="CAPSULAR POLYSACCHARIDE BIOSYNTHESIS PROTEIN"/>
    <property type="match status" value="1"/>
</dbReference>
<evidence type="ECO:0000313" key="2">
    <source>
        <dbReference type="Proteomes" id="UP001247805"/>
    </source>
</evidence>
<dbReference type="Proteomes" id="UP001247805">
    <property type="component" value="Unassembled WGS sequence"/>
</dbReference>
<dbReference type="RefSeq" id="WP_316027426.1">
    <property type="nucleotide sequence ID" value="NZ_JAWDIO010000002.1"/>
</dbReference>
<organism evidence="1 2">
    <name type="scientific">Paraglaciecola aquimarina</name>
    <dbReference type="NCBI Taxonomy" id="1235557"/>
    <lineage>
        <taxon>Bacteria</taxon>
        <taxon>Pseudomonadati</taxon>
        <taxon>Pseudomonadota</taxon>
        <taxon>Gammaproteobacteria</taxon>
        <taxon>Alteromonadales</taxon>
        <taxon>Alteromonadaceae</taxon>
        <taxon>Paraglaciecola</taxon>
    </lineage>
</organism>
<gene>
    <name evidence="1" type="ORF">RS130_20255</name>
</gene>
<comment type="caution">
    <text evidence="1">The sequence shown here is derived from an EMBL/GenBank/DDBJ whole genome shotgun (WGS) entry which is preliminary data.</text>
</comment>
<keyword evidence="2" id="KW-1185">Reference proteome</keyword>
<name>A0ABU3T0W8_9ALTE</name>